<dbReference type="Pfam" id="PF02219">
    <property type="entry name" value="MTHFR"/>
    <property type="match status" value="1"/>
</dbReference>
<dbReference type="PANTHER" id="PTHR45754:SF3">
    <property type="entry name" value="METHYLENETETRAHYDROFOLATE REDUCTASE (NADPH)"/>
    <property type="match status" value="1"/>
</dbReference>
<keyword evidence="6 8" id="KW-0560">Oxidoreductase</keyword>
<dbReference type="PANTHER" id="PTHR45754">
    <property type="entry name" value="METHYLENETETRAHYDROFOLATE REDUCTASE"/>
    <property type="match status" value="1"/>
</dbReference>
<name>A0A7V4NF53_FERPE</name>
<accession>A0A7V4NF53</accession>
<evidence type="ECO:0000256" key="3">
    <source>
        <dbReference type="ARBA" id="ARBA00006743"/>
    </source>
</evidence>
<dbReference type="GO" id="GO:0035999">
    <property type="term" value="P:tetrahydrofolate interconversion"/>
    <property type="evidence" value="ECO:0007669"/>
    <property type="project" value="UniProtKB-UniPathway"/>
</dbReference>
<dbReference type="GO" id="GO:0106312">
    <property type="term" value="F:methylenetetrahydrofolate reductase (NADH) activity"/>
    <property type="evidence" value="ECO:0007669"/>
    <property type="project" value="UniProtKB-EC"/>
</dbReference>
<dbReference type="GO" id="GO:0005829">
    <property type="term" value="C:cytosol"/>
    <property type="evidence" value="ECO:0007669"/>
    <property type="project" value="TreeGrafter"/>
</dbReference>
<dbReference type="CDD" id="cd00537">
    <property type="entry name" value="MTHFR"/>
    <property type="match status" value="1"/>
</dbReference>
<keyword evidence="4 8" id="KW-0285">Flavoprotein</keyword>
<sequence>MKVTEMVREKRIISIEIIPPKRGEDVENIYRTLDKLMNYDISFINITRHPVEVDYIEYEGRIIKVHKVKRPGTIGLTAALMNRYRIDVVPHLVCVGMSKFEMEDMLIDLDIMGVDNVFVIRGETASSVEKSNKGDYKYAVDLVEQIKDLNMGKYLYTEAKPTNFCVGVAGYPEKHYESPNMETDLKFLKQKVDAGADYIITQMVFDADIYKNFVERCRSIGINVPIIPGVKPVVSKNSVFNIPKKFFVTIPQRFVEAIDNAKTKEEEFNVGIRFTVELVEKLIEYGAPGIHIFTMGRGEESCEVIKHTQSILK</sequence>
<dbReference type="InterPro" id="IPR003171">
    <property type="entry name" value="Mehydrof_redctse-like"/>
</dbReference>
<dbReference type="AlphaFoldDB" id="A0A7V4NF53"/>
<dbReference type="GO" id="GO:0009086">
    <property type="term" value="P:methionine biosynthetic process"/>
    <property type="evidence" value="ECO:0007669"/>
    <property type="project" value="TreeGrafter"/>
</dbReference>
<protein>
    <recommendedName>
        <fullName evidence="8">Methylenetetrahydrofolate reductase</fullName>
    </recommendedName>
</protein>
<comment type="cofactor">
    <cofactor evidence="1 8">
        <name>FAD</name>
        <dbReference type="ChEBI" id="CHEBI:57692"/>
    </cofactor>
</comment>
<reference evidence="9" key="1">
    <citation type="journal article" date="2020" name="mSystems">
        <title>Genome- and Community-Level Interaction Insights into Carbon Utilization and Element Cycling Functions of Hydrothermarchaeota in Hydrothermal Sediment.</title>
        <authorList>
            <person name="Zhou Z."/>
            <person name="Liu Y."/>
            <person name="Xu W."/>
            <person name="Pan J."/>
            <person name="Luo Z.H."/>
            <person name="Li M."/>
        </authorList>
    </citation>
    <scope>NUCLEOTIDE SEQUENCE [LARGE SCALE GENOMIC DNA]</scope>
    <source>
        <strain evidence="10">SpSt-101</strain>
        <strain evidence="9">SpSt-61</strain>
    </source>
</reference>
<evidence type="ECO:0000256" key="5">
    <source>
        <dbReference type="ARBA" id="ARBA00022827"/>
    </source>
</evidence>
<dbReference type="Gene3D" id="3.20.20.220">
    <property type="match status" value="1"/>
</dbReference>
<organism evidence="9">
    <name type="scientific">Fervidobacterium pennivorans</name>
    <dbReference type="NCBI Taxonomy" id="93466"/>
    <lineage>
        <taxon>Bacteria</taxon>
        <taxon>Thermotogati</taxon>
        <taxon>Thermotogota</taxon>
        <taxon>Thermotogae</taxon>
        <taxon>Thermotogales</taxon>
        <taxon>Fervidobacteriaceae</taxon>
        <taxon>Fervidobacterium</taxon>
    </lineage>
</organism>
<dbReference type="GO" id="GO:0071949">
    <property type="term" value="F:FAD binding"/>
    <property type="evidence" value="ECO:0007669"/>
    <property type="project" value="TreeGrafter"/>
</dbReference>
<dbReference type="UniPathway" id="UPA00193"/>
<comment type="similarity">
    <text evidence="3 8">Belongs to the methylenetetrahydrofolate reductase family.</text>
</comment>
<comment type="caution">
    <text evidence="9">The sequence shown here is derived from an EMBL/GenBank/DDBJ whole genome shotgun (WGS) entry which is preliminary data.</text>
</comment>
<evidence type="ECO:0000313" key="9">
    <source>
        <dbReference type="EMBL" id="HGU53896.1"/>
    </source>
</evidence>
<proteinExistence type="inferred from homology"/>
<comment type="pathway">
    <text evidence="2 8">One-carbon metabolism; tetrahydrofolate interconversion.</text>
</comment>
<evidence type="ECO:0000256" key="8">
    <source>
        <dbReference type="RuleBase" id="RU003862"/>
    </source>
</evidence>
<dbReference type="InterPro" id="IPR029041">
    <property type="entry name" value="FAD-linked_oxidoreductase-like"/>
</dbReference>
<evidence type="ECO:0000256" key="1">
    <source>
        <dbReference type="ARBA" id="ARBA00001974"/>
    </source>
</evidence>
<keyword evidence="5 8" id="KW-0274">FAD</keyword>
<evidence type="ECO:0000313" key="10">
    <source>
        <dbReference type="EMBL" id="HHD40414.1"/>
    </source>
</evidence>
<dbReference type="EMBL" id="DRUO01000227">
    <property type="protein sequence ID" value="HHD40414.1"/>
    <property type="molecule type" value="Genomic_DNA"/>
</dbReference>
<evidence type="ECO:0000256" key="4">
    <source>
        <dbReference type="ARBA" id="ARBA00022630"/>
    </source>
</evidence>
<dbReference type="EMBL" id="DSZZ01000485">
    <property type="protein sequence ID" value="HGU53896.1"/>
    <property type="molecule type" value="Genomic_DNA"/>
</dbReference>
<comment type="catalytic activity">
    <reaction evidence="7">
        <text>(6S)-5-methyl-5,6,7,8-tetrahydrofolate + NAD(+) = (6R)-5,10-methylene-5,6,7,8-tetrahydrofolate + NADH + H(+)</text>
        <dbReference type="Rhea" id="RHEA:19821"/>
        <dbReference type="ChEBI" id="CHEBI:15378"/>
        <dbReference type="ChEBI" id="CHEBI:15636"/>
        <dbReference type="ChEBI" id="CHEBI:18608"/>
        <dbReference type="ChEBI" id="CHEBI:57540"/>
        <dbReference type="ChEBI" id="CHEBI:57945"/>
        <dbReference type="EC" id="1.5.1.54"/>
    </reaction>
    <physiologicalReaction direction="right-to-left" evidence="7">
        <dbReference type="Rhea" id="RHEA:19823"/>
    </physiologicalReaction>
</comment>
<evidence type="ECO:0000256" key="6">
    <source>
        <dbReference type="ARBA" id="ARBA00023002"/>
    </source>
</evidence>
<dbReference type="SUPFAM" id="SSF51730">
    <property type="entry name" value="FAD-linked oxidoreductase"/>
    <property type="match status" value="1"/>
</dbReference>
<evidence type="ECO:0000256" key="2">
    <source>
        <dbReference type="ARBA" id="ARBA00004777"/>
    </source>
</evidence>
<gene>
    <name evidence="10" type="ORF">ENL60_02830</name>
    <name evidence="9" type="ORF">ENT78_10320</name>
</gene>
<evidence type="ECO:0000256" key="7">
    <source>
        <dbReference type="ARBA" id="ARBA00048628"/>
    </source>
</evidence>